<keyword evidence="14" id="KW-1185">Reference proteome</keyword>
<dbReference type="GO" id="GO:0004497">
    <property type="term" value="F:monooxygenase activity"/>
    <property type="evidence" value="ECO:0007669"/>
    <property type="project" value="UniProtKB-KW"/>
</dbReference>
<organism evidence="13 14">
    <name type="scientific">Lupinus angustifolius</name>
    <name type="common">Narrow-leaved blue lupine</name>
    <dbReference type="NCBI Taxonomy" id="3871"/>
    <lineage>
        <taxon>Eukaryota</taxon>
        <taxon>Viridiplantae</taxon>
        <taxon>Streptophyta</taxon>
        <taxon>Embryophyta</taxon>
        <taxon>Tracheophyta</taxon>
        <taxon>Spermatophyta</taxon>
        <taxon>Magnoliopsida</taxon>
        <taxon>eudicotyledons</taxon>
        <taxon>Gunneridae</taxon>
        <taxon>Pentapetalae</taxon>
        <taxon>rosids</taxon>
        <taxon>fabids</taxon>
        <taxon>Fabales</taxon>
        <taxon>Fabaceae</taxon>
        <taxon>Papilionoideae</taxon>
        <taxon>50 kb inversion clade</taxon>
        <taxon>genistoids sensu lato</taxon>
        <taxon>core genistoids</taxon>
        <taxon>Genisteae</taxon>
        <taxon>Lupinus</taxon>
    </lineage>
</organism>
<dbReference type="InterPro" id="IPR001128">
    <property type="entry name" value="Cyt_P450"/>
</dbReference>
<evidence type="ECO:0000259" key="12">
    <source>
        <dbReference type="Pfam" id="PF14215"/>
    </source>
</evidence>
<accession>A0A4P1RIQ1</accession>
<dbReference type="PRINTS" id="PR00463">
    <property type="entry name" value="EP450I"/>
</dbReference>
<feature type="binding site" description="axial binding residue" evidence="10">
    <location>
        <position position="459"/>
    </location>
    <ligand>
        <name>heme</name>
        <dbReference type="ChEBI" id="CHEBI:30413"/>
    </ligand>
    <ligandPart>
        <name>Fe</name>
        <dbReference type="ChEBI" id="CHEBI:18248"/>
    </ligandPart>
</feature>
<dbReference type="Pfam" id="PF14215">
    <property type="entry name" value="bHLH-MYC_N"/>
    <property type="match status" value="1"/>
</dbReference>
<keyword evidence="11" id="KW-0812">Transmembrane</keyword>
<sequence>MAEFLVQLFTPFFFFLLPLLFFFFFTLQKKHKKVEALSSTTATTLPKAYPLIGSYLAFKANTNRRIQWLSDAVIASPNATFTFYRLPGQTSVVTANPATVQHILKTHFSNYQKGANFVTTLSDFLGAGIFNANGQNWKFQRQVASHEFNTRSLRKFVEQVVDAELNHRLIPILNESQSQSKTIDFQDILQRFTFDNICKIAFGFDPEYLTPSLKASNFAKAFEEANIISTKRFREPLPIVWKIKRKLNIGSEKRLRIAVSEVQEFARKIVREKKKELEEKASLDSVDMLSRFLSSGHSDEDFVMDIVISFILAGKDTTSAALTWFFWLLSKNPRVEKEIIKEIREKSEGVTVYEEVKDMVYTHAALSESMRLYPPVPMDGKEAMNNDVLPDGTIVKKGMSVTYHVYAMGRMESIWGSDWAQFRPERWLESVVESGSRKWSFVGKDSFTYPVFQAGPRICLGKEMAFLQMKRVVASVLNHFRVLPLVADPEFISYLTSQMKGCFFQCRLCHLVEVSKWDYAIFWQVVGLKSGGYALKWGDGYCQDRKDGRRNEPDAEGEAKKRYVLQKLHEVCGLTCDSYEAAQALGASQAYGNSSNGCVVGDNSEAKLFPQ</sequence>
<dbReference type="InterPro" id="IPR002401">
    <property type="entry name" value="Cyt_P450_E_grp-I"/>
</dbReference>
<proteinExistence type="inferred from homology"/>
<evidence type="ECO:0000256" key="10">
    <source>
        <dbReference type="PIRSR" id="PIRSR602401-1"/>
    </source>
</evidence>
<keyword evidence="7" id="KW-0805">Transcription regulation</keyword>
<dbReference type="SUPFAM" id="SSF48264">
    <property type="entry name" value="Cytochrome P450"/>
    <property type="match status" value="1"/>
</dbReference>
<dbReference type="PRINTS" id="PR00385">
    <property type="entry name" value="P450"/>
</dbReference>
<dbReference type="CDD" id="cd11064">
    <property type="entry name" value="CYP86A"/>
    <property type="match status" value="1"/>
</dbReference>
<name>A0A4P1RIQ1_LUPAN</name>
<evidence type="ECO:0000256" key="9">
    <source>
        <dbReference type="ARBA" id="ARBA00023163"/>
    </source>
</evidence>
<dbReference type="STRING" id="3871.A0A4P1RIQ1"/>
<evidence type="ECO:0000256" key="4">
    <source>
        <dbReference type="ARBA" id="ARBA00022723"/>
    </source>
</evidence>
<evidence type="ECO:0000256" key="3">
    <source>
        <dbReference type="ARBA" id="ARBA00022617"/>
    </source>
</evidence>
<keyword evidence="4 10" id="KW-0479">Metal-binding</keyword>
<keyword evidence="3 10" id="KW-0349">Heme</keyword>
<keyword evidence="5" id="KW-0560">Oxidoreductase</keyword>
<dbReference type="GO" id="GO:0016705">
    <property type="term" value="F:oxidoreductase activity, acting on paired donors, with incorporation or reduction of molecular oxygen"/>
    <property type="evidence" value="ECO:0007669"/>
    <property type="project" value="InterPro"/>
</dbReference>
<keyword evidence="8" id="KW-0503">Monooxygenase</keyword>
<dbReference type="Gene3D" id="1.10.630.10">
    <property type="entry name" value="Cytochrome P450"/>
    <property type="match status" value="1"/>
</dbReference>
<protein>
    <recommendedName>
        <fullName evidence="12">Transcription factor MYC/MYB N-terminal domain-containing protein</fullName>
    </recommendedName>
</protein>
<dbReference type="AlphaFoldDB" id="A0A4P1RIQ1"/>
<evidence type="ECO:0000256" key="1">
    <source>
        <dbReference type="ARBA" id="ARBA00001971"/>
    </source>
</evidence>
<dbReference type="EMBL" id="CM007365">
    <property type="protein sequence ID" value="OIW11272.1"/>
    <property type="molecule type" value="Genomic_DNA"/>
</dbReference>
<dbReference type="GO" id="GO:0020037">
    <property type="term" value="F:heme binding"/>
    <property type="evidence" value="ECO:0007669"/>
    <property type="project" value="InterPro"/>
</dbReference>
<dbReference type="InterPro" id="IPR025610">
    <property type="entry name" value="MYC/MYB_N"/>
</dbReference>
<evidence type="ECO:0000256" key="6">
    <source>
        <dbReference type="ARBA" id="ARBA00023004"/>
    </source>
</evidence>
<keyword evidence="9" id="KW-0804">Transcription</keyword>
<dbReference type="Proteomes" id="UP000188354">
    <property type="component" value="Chromosome LG05"/>
</dbReference>
<reference evidence="13 14" key="1">
    <citation type="journal article" date="2017" name="Plant Biotechnol. J.">
        <title>A comprehensive draft genome sequence for lupin (Lupinus angustifolius), an emerging health food: insights into plant-microbe interactions and legume evolution.</title>
        <authorList>
            <person name="Hane J.K."/>
            <person name="Ming Y."/>
            <person name="Kamphuis L.G."/>
            <person name="Nelson M.N."/>
            <person name="Garg G."/>
            <person name="Atkins C.A."/>
            <person name="Bayer P.E."/>
            <person name="Bravo A."/>
            <person name="Bringans S."/>
            <person name="Cannon S."/>
            <person name="Edwards D."/>
            <person name="Foley R."/>
            <person name="Gao L.L."/>
            <person name="Harrison M.J."/>
            <person name="Huang W."/>
            <person name="Hurgobin B."/>
            <person name="Li S."/>
            <person name="Liu C.W."/>
            <person name="McGrath A."/>
            <person name="Morahan G."/>
            <person name="Murray J."/>
            <person name="Weller J."/>
            <person name="Jian J."/>
            <person name="Singh K.B."/>
        </authorList>
    </citation>
    <scope>NUCLEOTIDE SEQUENCE [LARGE SCALE GENOMIC DNA]</scope>
    <source>
        <strain evidence="14">cv. Tanjil</strain>
        <tissue evidence="13">Whole plant</tissue>
    </source>
</reference>
<dbReference type="InterPro" id="IPR036396">
    <property type="entry name" value="Cyt_P450_sf"/>
</dbReference>
<keyword evidence="6 10" id="KW-0408">Iron</keyword>
<comment type="similarity">
    <text evidence="2">Belongs to the cytochrome P450 family.</text>
</comment>
<keyword evidence="11" id="KW-0472">Membrane</keyword>
<feature type="transmembrane region" description="Helical" evidence="11">
    <location>
        <begin position="6"/>
        <end position="27"/>
    </location>
</feature>
<evidence type="ECO:0000256" key="8">
    <source>
        <dbReference type="ARBA" id="ARBA00023033"/>
    </source>
</evidence>
<dbReference type="Gramene" id="OIW11272">
    <property type="protein sequence ID" value="OIW11272"/>
    <property type="gene ID" value="TanjilG_28363"/>
</dbReference>
<dbReference type="PANTHER" id="PTHR24296">
    <property type="entry name" value="CYTOCHROME P450"/>
    <property type="match status" value="1"/>
</dbReference>
<evidence type="ECO:0000256" key="2">
    <source>
        <dbReference type="ARBA" id="ARBA00010617"/>
    </source>
</evidence>
<comment type="cofactor">
    <cofactor evidence="1 10">
        <name>heme</name>
        <dbReference type="ChEBI" id="CHEBI:30413"/>
    </cofactor>
</comment>
<dbReference type="Pfam" id="PF00067">
    <property type="entry name" value="p450"/>
    <property type="match status" value="1"/>
</dbReference>
<feature type="domain" description="Transcription factor MYC/MYB N-terminal" evidence="12">
    <location>
        <begin position="505"/>
        <end position="575"/>
    </location>
</feature>
<evidence type="ECO:0000256" key="7">
    <source>
        <dbReference type="ARBA" id="ARBA00023015"/>
    </source>
</evidence>
<dbReference type="GO" id="GO:0005506">
    <property type="term" value="F:iron ion binding"/>
    <property type="evidence" value="ECO:0007669"/>
    <property type="project" value="InterPro"/>
</dbReference>
<evidence type="ECO:0000313" key="13">
    <source>
        <dbReference type="EMBL" id="OIW11272.1"/>
    </source>
</evidence>
<evidence type="ECO:0000256" key="11">
    <source>
        <dbReference type="SAM" id="Phobius"/>
    </source>
</evidence>
<gene>
    <name evidence="13" type="ORF">TanjilG_28363</name>
</gene>
<evidence type="ECO:0000256" key="5">
    <source>
        <dbReference type="ARBA" id="ARBA00023002"/>
    </source>
</evidence>
<keyword evidence="11" id="KW-1133">Transmembrane helix</keyword>
<evidence type="ECO:0000313" key="14">
    <source>
        <dbReference type="Proteomes" id="UP000188354"/>
    </source>
</evidence>